<dbReference type="Proteomes" id="UP001159641">
    <property type="component" value="Unassembled WGS sequence"/>
</dbReference>
<name>A0AB34GN73_ESCRO</name>
<reference evidence="1 2" key="1">
    <citation type="submission" date="2022-11" db="EMBL/GenBank/DDBJ databases">
        <title>Whole genome sequence of Eschrichtius robustus ER-17-0199.</title>
        <authorList>
            <person name="Bruniche-Olsen A."/>
            <person name="Black A.N."/>
            <person name="Fields C.J."/>
            <person name="Walden K."/>
            <person name="Dewoody J.A."/>
        </authorList>
    </citation>
    <scope>NUCLEOTIDE SEQUENCE [LARGE SCALE GENOMIC DNA]</scope>
    <source>
        <strain evidence="1">ER-17-0199</strain>
        <tissue evidence="1">Blubber</tissue>
    </source>
</reference>
<dbReference type="AlphaFoldDB" id="A0AB34GN73"/>
<gene>
    <name evidence="1" type="ORF">J1605_011864</name>
</gene>
<accession>A0AB34GN73</accession>
<evidence type="ECO:0000313" key="2">
    <source>
        <dbReference type="Proteomes" id="UP001159641"/>
    </source>
</evidence>
<sequence length="128" mass="13500">MVALATMFTGPTNEGLGPGISLGSKFHVAVILGYTSQAVVPGLFDLLKMAGEEILATTGHGGIRIVLQCQPKHPLLQAALKDCSQSSPRDVLSSMLGRQLEGPSKDELPRFALLVFFSPSTGPLLDLL</sequence>
<protein>
    <submittedName>
        <fullName evidence="1">Uncharacterized protein</fullName>
    </submittedName>
</protein>
<organism evidence="1 2">
    <name type="scientific">Eschrichtius robustus</name>
    <name type="common">California gray whale</name>
    <name type="synonym">Eschrichtius gibbosus</name>
    <dbReference type="NCBI Taxonomy" id="9764"/>
    <lineage>
        <taxon>Eukaryota</taxon>
        <taxon>Metazoa</taxon>
        <taxon>Chordata</taxon>
        <taxon>Craniata</taxon>
        <taxon>Vertebrata</taxon>
        <taxon>Euteleostomi</taxon>
        <taxon>Mammalia</taxon>
        <taxon>Eutheria</taxon>
        <taxon>Laurasiatheria</taxon>
        <taxon>Artiodactyla</taxon>
        <taxon>Whippomorpha</taxon>
        <taxon>Cetacea</taxon>
        <taxon>Mysticeti</taxon>
        <taxon>Eschrichtiidae</taxon>
        <taxon>Eschrichtius</taxon>
    </lineage>
</organism>
<comment type="caution">
    <text evidence="1">The sequence shown here is derived from an EMBL/GenBank/DDBJ whole genome shotgun (WGS) entry which is preliminary data.</text>
</comment>
<keyword evidence="2" id="KW-1185">Reference proteome</keyword>
<evidence type="ECO:0000313" key="1">
    <source>
        <dbReference type="EMBL" id="KAJ8780261.1"/>
    </source>
</evidence>
<dbReference type="EMBL" id="JAIQCJ010002164">
    <property type="protein sequence ID" value="KAJ8780261.1"/>
    <property type="molecule type" value="Genomic_DNA"/>
</dbReference>
<proteinExistence type="predicted"/>